<reference evidence="2" key="1">
    <citation type="journal article" date="2019" name="Int. J. Syst. Evol. Microbiol.">
        <title>The Global Catalogue of Microorganisms (GCM) 10K type strain sequencing project: providing services to taxonomists for standard genome sequencing and annotation.</title>
        <authorList>
            <consortium name="The Broad Institute Genomics Platform"/>
            <consortium name="The Broad Institute Genome Sequencing Center for Infectious Disease"/>
            <person name="Wu L."/>
            <person name="Ma J."/>
        </authorList>
    </citation>
    <scope>NUCLEOTIDE SEQUENCE [LARGE SCALE GENOMIC DNA]</scope>
    <source>
        <strain evidence="2">JCM 10425</strain>
    </source>
</reference>
<gene>
    <name evidence="1" type="ORF">GCM10009539_03890</name>
</gene>
<proteinExistence type="predicted"/>
<dbReference type="EMBL" id="BAAAGX010000003">
    <property type="protein sequence ID" value="GAA0221931.1"/>
    <property type="molecule type" value="Genomic_DNA"/>
</dbReference>
<dbReference type="Proteomes" id="UP001500967">
    <property type="component" value="Unassembled WGS sequence"/>
</dbReference>
<accession>A0ABP3D3W0</accession>
<keyword evidence="2" id="KW-1185">Reference proteome</keyword>
<evidence type="ECO:0000313" key="1">
    <source>
        <dbReference type="EMBL" id="GAA0221931.1"/>
    </source>
</evidence>
<name>A0ABP3D3W0_9ACTN</name>
<comment type="caution">
    <text evidence="1">The sequence shown here is derived from an EMBL/GenBank/DDBJ whole genome shotgun (WGS) entry which is preliminary data.</text>
</comment>
<evidence type="ECO:0000313" key="2">
    <source>
        <dbReference type="Proteomes" id="UP001500967"/>
    </source>
</evidence>
<sequence>MSNVALYLAVVGGLVPVSGRGVIEPVQRNGADATLEDAPMVLAGTADLILAPYV</sequence>
<protein>
    <submittedName>
        <fullName evidence="1">Uncharacterized protein</fullName>
    </submittedName>
</protein>
<organism evidence="1 2">
    <name type="scientific">Cryptosporangium japonicum</name>
    <dbReference type="NCBI Taxonomy" id="80872"/>
    <lineage>
        <taxon>Bacteria</taxon>
        <taxon>Bacillati</taxon>
        <taxon>Actinomycetota</taxon>
        <taxon>Actinomycetes</taxon>
        <taxon>Cryptosporangiales</taxon>
        <taxon>Cryptosporangiaceae</taxon>
        <taxon>Cryptosporangium</taxon>
    </lineage>
</organism>